<evidence type="ECO:0000256" key="2">
    <source>
        <dbReference type="ARBA" id="ARBA00023136"/>
    </source>
</evidence>
<evidence type="ECO:0000256" key="3">
    <source>
        <dbReference type="SAM" id="MobiDB-lite"/>
    </source>
</evidence>
<gene>
    <name evidence="6" type="ORF">D7V88_20940</name>
</gene>
<evidence type="ECO:0000313" key="6">
    <source>
        <dbReference type="EMBL" id="RKG84903.1"/>
    </source>
</evidence>
<evidence type="ECO:0000256" key="4">
    <source>
        <dbReference type="SAM" id="SignalP"/>
    </source>
</evidence>
<dbReference type="EMBL" id="RAVZ01000145">
    <property type="protein sequence ID" value="RKG84903.1"/>
    <property type="molecule type" value="Genomic_DNA"/>
</dbReference>
<feature type="signal peptide" evidence="4">
    <location>
        <begin position="1"/>
        <end position="19"/>
    </location>
</feature>
<sequence>MRTLSVLLLAVGVPALGLAQDPRPEPLTGRIEHIELQGNTRTQDSVIVRALRMAPGDSLTTGDVAELKRRLLNLKLFTSVEVSTRAEGTGVALQVAVEERWTLLPIPVFTSSNGQWQAGVFAVETNLLGLNKTVVFGGLGGNRGATLFTMYKDASILDSRWTGLVTLQASRPPGPTASGASRASSSMGTPTAASISRARSASS</sequence>
<dbReference type="GO" id="GO:0019867">
    <property type="term" value="C:outer membrane"/>
    <property type="evidence" value="ECO:0007669"/>
    <property type="project" value="InterPro"/>
</dbReference>
<dbReference type="Gene3D" id="3.10.20.310">
    <property type="entry name" value="membrane protein fhac"/>
    <property type="match status" value="1"/>
</dbReference>
<comment type="subcellular location">
    <subcellularLocation>
        <location evidence="1">Membrane</location>
    </subcellularLocation>
</comment>
<feature type="chain" id="PRO_5017408961" evidence="4">
    <location>
        <begin position="20"/>
        <end position="203"/>
    </location>
</feature>
<organism evidence="6 7">
    <name type="scientific">Corallococcus terminator</name>
    <dbReference type="NCBI Taxonomy" id="2316733"/>
    <lineage>
        <taxon>Bacteria</taxon>
        <taxon>Pseudomonadati</taxon>
        <taxon>Myxococcota</taxon>
        <taxon>Myxococcia</taxon>
        <taxon>Myxococcales</taxon>
        <taxon>Cystobacterineae</taxon>
        <taxon>Myxococcaceae</taxon>
        <taxon>Corallococcus</taxon>
    </lineage>
</organism>
<protein>
    <submittedName>
        <fullName evidence="6">FtsQ-type POTRA domain-containing protein</fullName>
    </submittedName>
</protein>
<proteinExistence type="predicted"/>
<dbReference type="OrthoDB" id="366754at2"/>
<dbReference type="InterPro" id="IPR034746">
    <property type="entry name" value="POTRA"/>
</dbReference>
<name>A0A3A8J5T6_9BACT</name>
<feature type="domain" description="POTRA" evidence="5">
    <location>
        <begin position="29"/>
        <end position="100"/>
    </location>
</feature>
<dbReference type="AlphaFoldDB" id="A0A3A8J5T6"/>
<feature type="region of interest" description="Disordered" evidence="3">
    <location>
        <begin position="168"/>
        <end position="203"/>
    </location>
</feature>
<keyword evidence="2" id="KW-0472">Membrane</keyword>
<accession>A0A3A8J5T6</accession>
<evidence type="ECO:0000259" key="5">
    <source>
        <dbReference type="PROSITE" id="PS51779"/>
    </source>
</evidence>
<reference evidence="7" key="1">
    <citation type="submission" date="2018-09" db="EMBL/GenBank/DDBJ databases">
        <authorList>
            <person name="Livingstone P.G."/>
            <person name="Whitworth D.E."/>
        </authorList>
    </citation>
    <scope>NUCLEOTIDE SEQUENCE [LARGE SCALE GENOMIC DNA]</scope>
    <source>
        <strain evidence="7">CA054A</strain>
    </source>
</reference>
<keyword evidence="4" id="KW-0732">Signal</keyword>
<dbReference type="InterPro" id="IPR010827">
    <property type="entry name" value="BamA/TamA_POTRA"/>
</dbReference>
<dbReference type="PROSITE" id="PS51779">
    <property type="entry name" value="POTRA"/>
    <property type="match status" value="1"/>
</dbReference>
<dbReference type="RefSeq" id="WP_120542418.1">
    <property type="nucleotide sequence ID" value="NZ_RAVZ01000145.1"/>
</dbReference>
<feature type="compositionally biased region" description="Low complexity" evidence="3">
    <location>
        <begin position="176"/>
        <end position="203"/>
    </location>
</feature>
<evidence type="ECO:0000313" key="7">
    <source>
        <dbReference type="Proteomes" id="UP000268094"/>
    </source>
</evidence>
<dbReference type="Proteomes" id="UP000268094">
    <property type="component" value="Unassembled WGS sequence"/>
</dbReference>
<evidence type="ECO:0000256" key="1">
    <source>
        <dbReference type="ARBA" id="ARBA00004370"/>
    </source>
</evidence>
<comment type="caution">
    <text evidence="6">The sequence shown here is derived from an EMBL/GenBank/DDBJ whole genome shotgun (WGS) entry which is preliminary data.</text>
</comment>
<keyword evidence="7" id="KW-1185">Reference proteome</keyword>
<dbReference type="Pfam" id="PF07244">
    <property type="entry name" value="POTRA"/>
    <property type="match status" value="1"/>
</dbReference>